<sequence>MQEHRQYDQNDCLAKRPPRSPAEGAVASVCVQRHPRHNQLAHVPVSAGRLVHKCSRRDLQLSVRDPPRPHVPDEGVGPDEKQF</sequence>
<protein>
    <submittedName>
        <fullName evidence="2">Uncharacterized protein</fullName>
    </submittedName>
</protein>
<proteinExistence type="predicted"/>
<feature type="region of interest" description="Disordered" evidence="1">
    <location>
        <begin position="58"/>
        <end position="83"/>
    </location>
</feature>
<accession>A0A4C1V7X2</accession>
<dbReference type="EMBL" id="BGZK01000291">
    <property type="protein sequence ID" value="GBP34650.1"/>
    <property type="molecule type" value="Genomic_DNA"/>
</dbReference>
<name>A0A4C1V7X2_EUMVA</name>
<dbReference type="Proteomes" id="UP000299102">
    <property type="component" value="Unassembled WGS sequence"/>
</dbReference>
<reference evidence="2 3" key="1">
    <citation type="journal article" date="2019" name="Commun. Biol.">
        <title>The bagworm genome reveals a unique fibroin gene that provides high tensile strength.</title>
        <authorList>
            <person name="Kono N."/>
            <person name="Nakamura H."/>
            <person name="Ohtoshi R."/>
            <person name="Tomita M."/>
            <person name="Numata K."/>
            <person name="Arakawa K."/>
        </authorList>
    </citation>
    <scope>NUCLEOTIDE SEQUENCE [LARGE SCALE GENOMIC DNA]</scope>
</reference>
<evidence type="ECO:0000313" key="3">
    <source>
        <dbReference type="Proteomes" id="UP000299102"/>
    </source>
</evidence>
<dbReference type="AlphaFoldDB" id="A0A4C1V7X2"/>
<comment type="caution">
    <text evidence="2">The sequence shown here is derived from an EMBL/GenBank/DDBJ whole genome shotgun (WGS) entry which is preliminary data.</text>
</comment>
<evidence type="ECO:0000313" key="2">
    <source>
        <dbReference type="EMBL" id="GBP34650.1"/>
    </source>
</evidence>
<keyword evidence="3" id="KW-1185">Reference proteome</keyword>
<feature type="region of interest" description="Disordered" evidence="1">
    <location>
        <begin position="1"/>
        <end position="26"/>
    </location>
</feature>
<feature type="compositionally biased region" description="Basic and acidic residues" evidence="1">
    <location>
        <begin position="65"/>
        <end position="83"/>
    </location>
</feature>
<evidence type="ECO:0000256" key="1">
    <source>
        <dbReference type="SAM" id="MobiDB-lite"/>
    </source>
</evidence>
<organism evidence="2 3">
    <name type="scientific">Eumeta variegata</name>
    <name type="common">Bagworm moth</name>
    <name type="synonym">Eumeta japonica</name>
    <dbReference type="NCBI Taxonomy" id="151549"/>
    <lineage>
        <taxon>Eukaryota</taxon>
        <taxon>Metazoa</taxon>
        <taxon>Ecdysozoa</taxon>
        <taxon>Arthropoda</taxon>
        <taxon>Hexapoda</taxon>
        <taxon>Insecta</taxon>
        <taxon>Pterygota</taxon>
        <taxon>Neoptera</taxon>
        <taxon>Endopterygota</taxon>
        <taxon>Lepidoptera</taxon>
        <taxon>Glossata</taxon>
        <taxon>Ditrysia</taxon>
        <taxon>Tineoidea</taxon>
        <taxon>Psychidae</taxon>
        <taxon>Oiketicinae</taxon>
        <taxon>Eumeta</taxon>
    </lineage>
</organism>
<gene>
    <name evidence="2" type="ORF">EVAR_19041_1</name>
</gene>